<keyword evidence="2" id="KW-1185">Reference proteome</keyword>
<dbReference type="EMBL" id="QXGH01000019">
    <property type="protein sequence ID" value="RHW26083.1"/>
    <property type="molecule type" value="Genomic_DNA"/>
</dbReference>
<name>A0A417Y0D0_9ACTN</name>
<dbReference type="Proteomes" id="UP000283644">
    <property type="component" value="Unassembled WGS sequence"/>
</dbReference>
<organism evidence="1 2">
    <name type="scientific">Nocardioides immobilis</name>
    <dbReference type="NCBI Taxonomy" id="2049295"/>
    <lineage>
        <taxon>Bacteria</taxon>
        <taxon>Bacillati</taxon>
        <taxon>Actinomycetota</taxon>
        <taxon>Actinomycetes</taxon>
        <taxon>Propionibacteriales</taxon>
        <taxon>Nocardioidaceae</taxon>
        <taxon>Nocardioides</taxon>
    </lineage>
</organism>
<evidence type="ECO:0000313" key="2">
    <source>
        <dbReference type="Proteomes" id="UP000283644"/>
    </source>
</evidence>
<dbReference type="RefSeq" id="WP_118926189.1">
    <property type="nucleotide sequence ID" value="NZ_QXGH01000019.1"/>
</dbReference>
<reference evidence="1 2" key="1">
    <citation type="submission" date="2018-09" db="EMBL/GenBank/DDBJ databases">
        <title>Genome sequencing of Nocardioides immobilis CCTCC AB 2017083 for comparison to Nocardioides silvaticus.</title>
        <authorList>
            <person name="Li C."/>
            <person name="Wang G."/>
        </authorList>
    </citation>
    <scope>NUCLEOTIDE SEQUENCE [LARGE SCALE GENOMIC DNA]</scope>
    <source>
        <strain evidence="1 2">CCTCC AB 2017083</strain>
    </source>
</reference>
<gene>
    <name evidence="1" type="ORF">D0Z08_15665</name>
</gene>
<dbReference type="AlphaFoldDB" id="A0A417Y0D0"/>
<evidence type="ECO:0008006" key="3">
    <source>
        <dbReference type="Google" id="ProtNLM"/>
    </source>
</evidence>
<accession>A0A417Y0D0</accession>
<protein>
    <recommendedName>
        <fullName evidence="3">DUF4192 family protein</fullName>
    </recommendedName>
</protein>
<evidence type="ECO:0000313" key="1">
    <source>
        <dbReference type="EMBL" id="RHW26083.1"/>
    </source>
</evidence>
<dbReference type="OrthoDB" id="4373027at2"/>
<comment type="caution">
    <text evidence="1">The sequence shown here is derived from an EMBL/GenBank/DDBJ whole genome shotgun (WGS) entry which is preliminary data.</text>
</comment>
<proteinExistence type="predicted"/>
<sequence length="146" mass="15983">MNSSSREPFSPVLATDADVTTMWRTIINPLGWHTWRVYFMLVDPDGHPHPQLVEVDEMPETFDSEDAVRFVEFLSMLADDLGGDSCSVALMFARPGDGGLSDGDRALCCELYAAAKDAGLRLELLHVATDTAITPAPMDEVLPRTA</sequence>